<dbReference type="AlphaFoldDB" id="A0ABD4RJ14"/>
<dbReference type="EMBL" id="JAIFTX010000023">
    <property type="protein sequence ID" value="MBX7291372.1"/>
    <property type="molecule type" value="Genomic_DNA"/>
</dbReference>
<evidence type="ECO:0000313" key="2">
    <source>
        <dbReference type="EMBL" id="MBX7291372.1"/>
    </source>
</evidence>
<dbReference type="KEGG" id="cchv:BTM20_01855"/>
<gene>
    <name evidence="2" type="ORF">K4H94_10165</name>
</gene>
<feature type="transmembrane region" description="Helical" evidence="1">
    <location>
        <begin position="51"/>
        <end position="69"/>
    </location>
</feature>
<proteinExistence type="predicted"/>
<dbReference type="RefSeq" id="WP_021874645.1">
    <property type="nucleotide sequence ID" value="NZ_CP018624.1"/>
</dbReference>
<organism evidence="2 3">
    <name type="scientific">Clostridium chauvoei</name>
    <dbReference type="NCBI Taxonomy" id="46867"/>
    <lineage>
        <taxon>Bacteria</taxon>
        <taxon>Bacillati</taxon>
        <taxon>Bacillota</taxon>
        <taxon>Clostridia</taxon>
        <taxon>Eubacteriales</taxon>
        <taxon>Clostridiaceae</taxon>
        <taxon>Clostridium</taxon>
    </lineage>
</organism>
<keyword evidence="1" id="KW-0812">Transmembrane</keyword>
<feature type="transmembrane region" description="Helical" evidence="1">
    <location>
        <begin position="6"/>
        <end position="23"/>
    </location>
</feature>
<feature type="transmembrane region" description="Helical" evidence="1">
    <location>
        <begin position="75"/>
        <end position="92"/>
    </location>
</feature>
<keyword evidence="1" id="KW-1133">Transmembrane helix</keyword>
<dbReference type="GeneID" id="66300592"/>
<accession>A0ABD4RJ14</accession>
<protein>
    <recommendedName>
        <fullName evidence="4">DUF3784 domain-containing protein</fullName>
    </recommendedName>
</protein>
<evidence type="ECO:0000313" key="3">
    <source>
        <dbReference type="Proteomes" id="UP000775179"/>
    </source>
</evidence>
<keyword evidence="1" id="KW-0472">Membrane</keyword>
<comment type="caution">
    <text evidence="2">The sequence shown here is derived from an EMBL/GenBank/DDBJ whole genome shotgun (WGS) entry which is preliminary data.</text>
</comment>
<dbReference type="Proteomes" id="UP000775179">
    <property type="component" value="Unassembled WGS sequence"/>
</dbReference>
<reference evidence="2 3" key="1">
    <citation type="submission" date="2021-08" db="EMBL/GenBank/DDBJ databases">
        <title>Genome sequence analysis of Clostridium chauvoei strains of European origin and evaluation of typing options for outbreak investigations.</title>
        <authorList>
            <person name="Abdel-Glil M."/>
            <person name="Thomas P."/>
            <person name="Seyboldt C."/>
        </authorList>
    </citation>
    <scope>NUCLEOTIDE SEQUENCE [LARGE SCALE GENOMIC DNA]</scope>
    <source>
        <strain evidence="2 3">S0260-09</strain>
    </source>
</reference>
<evidence type="ECO:0008006" key="4">
    <source>
        <dbReference type="Google" id="ProtNLM"/>
    </source>
</evidence>
<name>A0ABD4RJ14_9CLOT</name>
<evidence type="ECO:0000256" key="1">
    <source>
        <dbReference type="SAM" id="Phobius"/>
    </source>
</evidence>
<sequence length="101" mass="11329">MRGSTIVMIVASIGFILIGLVILSSKKIRKLMSEVQIYTDTNKFISFNGKFNIIVGLAGLLLGGLDYMFEEQSKYIVVIFIIVMVTASLLQNKLGKKYKKY</sequence>